<gene>
    <name evidence="2" type="ORF">CONLIGDRAFT_58887</name>
</gene>
<proteinExistence type="inferred from homology"/>
<reference evidence="2 3" key="1">
    <citation type="submission" date="2016-10" db="EMBL/GenBank/DDBJ databases">
        <title>Draft genome sequence of Coniochaeta ligniaria NRRL30616, a lignocellulolytic fungus for bioabatement of inhibitors in plant biomass hydrolysates.</title>
        <authorList>
            <consortium name="DOE Joint Genome Institute"/>
            <person name="Jimenez D.J."/>
            <person name="Hector R.E."/>
            <person name="Riley R."/>
            <person name="Sun H."/>
            <person name="Grigoriev I.V."/>
            <person name="Van Elsas J.D."/>
            <person name="Nichols N.N."/>
        </authorList>
    </citation>
    <scope>NUCLEOTIDE SEQUENCE [LARGE SCALE GENOMIC DNA]</scope>
    <source>
        <strain evidence="2 3">NRRL 30616</strain>
    </source>
</reference>
<evidence type="ECO:0000313" key="3">
    <source>
        <dbReference type="Proteomes" id="UP000182658"/>
    </source>
</evidence>
<dbReference type="Proteomes" id="UP000182658">
    <property type="component" value="Unassembled WGS sequence"/>
</dbReference>
<evidence type="ECO:0000256" key="1">
    <source>
        <dbReference type="ARBA" id="ARBA00023604"/>
    </source>
</evidence>
<sequence>METSNQDSRVAQIVHIARDALYETEKPFAADFSAPGKSSNHIFDARDVVVKDARTRRARLTLDKNGFCLLESPTSLTFESLSLDGPDSACLAYYRQMEALVLERFPEYSKVVVLEHQLRKRHSGYPEAVNSKHCQPARLVHRDFTTRGLFLRMDVSFPEQEKKYRNEDMDFLNIWRVLTGPNNDWPLGLCDYASIDAEKDTIPNDMLSRTTVGENELLFASPHHEWYYVSSQNVEEAILFRNASTDPSRSYAFHSALDLKVTDGIPRESIELRMVAFRRAQDSPRGVSKAQ</sequence>
<dbReference type="NCBIfam" id="NF041278">
    <property type="entry name" value="CmcJ_NvfI_EfuI"/>
    <property type="match status" value="1"/>
</dbReference>
<name>A0A1J7J6P4_9PEZI</name>
<dbReference type="EMBL" id="KV875093">
    <property type="protein sequence ID" value="OIW35446.1"/>
    <property type="molecule type" value="Genomic_DNA"/>
</dbReference>
<dbReference type="OrthoDB" id="412788at2759"/>
<keyword evidence="2" id="KW-0489">Methyltransferase</keyword>
<dbReference type="STRING" id="1408157.A0A1J7J6P4"/>
<dbReference type="InParanoid" id="A0A1J7J6P4"/>
<dbReference type="PANTHER" id="PTHR34598">
    <property type="entry name" value="BLL6449 PROTEIN"/>
    <property type="match status" value="1"/>
</dbReference>
<comment type="similarity">
    <text evidence="1">Belongs to the asaB hydroxylase/desaturase family.</text>
</comment>
<keyword evidence="3" id="KW-1185">Reference proteome</keyword>
<organism evidence="2 3">
    <name type="scientific">Coniochaeta ligniaria NRRL 30616</name>
    <dbReference type="NCBI Taxonomy" id="1408157"/>
    <lineage>
        <taxon>Eukaryota</taxon>
        <taxon>Fungi</taxon>
        <taxon>Dikarya</taxon>
        <taxon>Ascomycota</taxon>
        <taxon>Pezizomycotina</taxon>
        <taxon>Sordariomycetes</taxon>
        <taxon>Sordariomycetidae</taxon>
        <taxon>Coniochaetales</taxon>
        <taxon>Coniochaetaceae</taxon>
        <taxon>Coniochaeta</taxon>
    </lineage>
</organism>
<protein>
    <submittedName>
        <fullName evidence="2">Putative CmcJ-like methyltransferase</fullName>
    </submittedName>
</protein>
<keyword evidence="2" id="KW-0808">Transferase</keyword>
<dbReference type="GO" id="GO:0032259">
    <property type="term" value="P:methylation"/>
    <property type="evidence" value="ECO:0007669"/>
    <property type="project" value="UniProtKB-KW"/>
</dbReference>
<dbReference type="AlphaFoldDB" id="A0A1J7J6P4"/>
<evidence type="ECO:0000313" key="2">
    <source>
        <dbReference type="EMBL" id="OIW35446.1"/>
    </source>
</evidence>
<dbReference type="InterPro" id="IPR044053">
    <property type="entry name" value="AsaB-like"/>
</dbReference>
<dbReference type="GO" id="GO:0008168">
    <property type="term" value="F:methyltransferase activity"/>
    <property type="evidence" value="ECO:0007669"/>
    <property type="project" value="UniProtKB-KW"/>
</dbReference>
<accession>A0A1J7J6P4</accession>
<dbReference type="PANTHER" id="PTHR34598:SF3">
    <property type="entry name" value="OXIDOREDUCTASE AN1597"/>
    <property type="match status" value="1"/>
</dbReference>
<dbReference type="GO" id="GO:0016491">
    <property type="term" value="F:oxidoreductase activity"/>
    <property type="evidence" value="ECO:0007669"/>
    <property type="project" value="InterPro"/>
</dbReference>